<accession>U5D498</accession>
<reference evidence="3" key="1">
    <citation type="journal article" date="2013" name="Science">
        <title>The Amborella genome and the evolution of flowering plants.</title>
        <authorList>
            <consortium name="Amborella Genome Project"/>
        </authorList>
    </citation>
    <scope>NUCLEOTIDE SEQUENCE [LARGE SCALE GENOMIC DNA]</scope>
</reference>
<evidence type="ECO:0000313" key="3">
    <source>
        <dbReference type="Proteomes" id="UP000017836"/>
    </source>
</evidence>
<gene>
    <name evidence="2" type="ORF">AMTR_s00068p00115190</name>
</gene>
<sequence>MQAVTECGRFNFVRGGEEWAISLTYGDSFAVVELGIMESSMVHGSHVDEVPKCREGTINSGGGLGVWDGDEGVNLAEREGGVGKAGEEVKWRLGGRTGCRVMGIHGRNTAQGKVRKEGMPPSPGKRGGVGFIEPSA</sequence>
<dbReference type="Proteomes" id="UP000017836">
    <property type="component" value="Unassembled WGS sequence"/>
</dbReference>
<dbReference type="Gramene" id="ERN20436">
    <property type="protein sequence ID" value="ERN20436"/>
    <property type="gene ID" value="AMTR_s00068p00115190"/>
</dbReference>
<dbReference type="EMBL" id="KI392059">
    <property type="protein sequence ID" value="ERN20436.1"/>
    <property type="molecule type" value="Genomic_DNA"/>
</dbReference>
<keyword evidence="3" id="KW-1185">Reference proteome</keyword>
<organism evidence="2 3">
    <name type="scientific">Amborella trichopoda</name>
    <dbReference type="NCBI Taxonomy" id="13333"/>
    <lineage>
        <taxon>Eukaryota</taxon>
        <taxon>Viridiplantae</taxon>
        <taxon>Streptophyta</taxon>
        <taxon>Embryophyta</taxon>
        <taxon>Tracheophyta</taxon>
        <taxon>Spermatophyta</taxon>
        <taxon>Magnoliopsida</taxon>
        <taxon>Amborellales</taxon>
        <taxon>Amborellaceae</taxon>
        <taxon>Amborella</taxon>
    </lineage>
</organism>
<proteinExistence type="predicted"/>
<feature type="region of interest" description="Disordered" evidence="1">
    <location>
        <begin position="110"/>
        <end position="136"/>
    </location>
</feature>
<evidence type="ECO:0000256" key="1">
    <source>
        <dbReference type="SAM" id="MobiDB-lite"/>
    </source>
</evidence>
<dbReference type="AlphaFoldDB" id="U5D498"/>
<protein>
    <submittedName>
        <fullName evidence="2">Uncharacterized protein</fullName>
    </submittedName>
</protein>
<evidence type="ECO:0000313" key="2">
    <source>
        <dbReference type="EMBL" id="ERN20436.1"/>
    </source>
</evidence>
<name>U5D498_AMBTC</name>
<dbReference type="HOGENOM" id="CLU_1878217_0_0_1"/>